<dbReference type="SUPFAM" id="SSF54593">
    <property type="entry name" value="Glyoxalase/Bleomycin resistance protein/Dihydroxybiphenyl dioxygenase"/>
    <property type="match status" value="1"/>
</dbReference>
<dbReference type="Gene3D" id="3.10.180.10">
    <property type="entry name" value="2,3-Dihydroxybiphenyl 1,2-Dioxygenase, domain 1"/>
    <property type="match status" value="1"/>
</dbReference>
<keyword evidence="2" id="KW-0223">Dioxygenase</keyword>
<name>A0A7X0MYC2_9GAMM</name>
<dbReference type="InterPro" id="IPR037523">
    <property type="entry name" value="VOC_core"/>
</dbReference>
<dbReference type="Pfam" id="PF00903">
    <property type="entry name" value="Glyoxalase"/>
    <property type="match status" value="1"/>
</dbReference>
<keyword evidence="2" id="KW-0456">Lyase</keyword>
<dbReference type="InParanoid" id="A0A7X0MYC2"/>
<sequence length="124" mass="14429">MNLNQVTVAAHDMPKSVAFYQKLGLTLIVDTPHYARFECPDGESTFSLHKVDQKPPINDTIIYFECAGLDREYQRLLDAGIDFIQAPTDQRWLWREARLYDPSDNQVCLFWGGENRKNPPWRVN</sequence>
<dbReference type="PROSITE" id="PS51819">
    <property type="entry name" value="VOC"/>
    <property type="match status" value="1"/>
</dbReference>
<accession>A0A7X0MYC2</accession>
<evidence type="ECO:0000313" key="2">
    <source>
        <dbReference type="EMBL" id="MBB6522919.1"/>
    </source>
</evidence>
<feature type="domain" description="VOC" evidence="1">
    <location>
        <begin position="2"/>
        <end position="112"/>
    </location>
</feature>
<dbReference type="InterPro" id="IPR029068">
    <property type="entry name" value="Glyas_Bleomycin-R_OHBP_Dase"/>
</dbReference>
<reference evidence="2 3" key="1">
    <citation type="submission" date="2020-08" db="EMBL/GenBank/DDBJ databases">
        <title>Genomic Encyclopedia of Type Strains, Phase IV (KMG-IV): sequencing the most valuable type-strain genomes for metagenomic binning, comparative biology and taxonomic classification.</title>
        <authorList>
            <person name="Goeker M."/>
        </authorList>
    </citation>
    <scope>NUCLEOTIDE SEQUENCE [LARGE SCALE GENOMIC DNA]</scope>
    <source>
        <strain evidence="2 3">DSM 22368</strain>
    </source>
</reference>
<dbReference type="RefSeq" id="WP_166844940.1">
    <property type="nucleotide sequence ID" value="NZ_JAAONY010000002.1"/>
</dbReference>
<dbReference type="GO" id="GO:0051213">
    <property type="term" value="F:dioxygenase activity"/>
    <property type="evidence" value="ECO:0007669"/>
    <property type="project" value="UniProtKB-KW"/>
</dbReference>
<keyword evidence="2" id="KW-0560">Oxidoreductase</keyword>
<evidence type="ECO:0000313" key="3">
    <source>
        <dbReference type="Proteomes" id="UP000528457"/>
    </source>
</evidence>
<dbReference type="EMBL" id="JACHHT010000002">
    <property type="protein sequence ID" value="MBB6522919.1"/>
    <property type="molecule type" value="Genomic_DNA"/>
</dbReference>
<dbReference type="Proteomes" id="UP000528457">
    <property type="component" value="Unassembled WGS sequence"/>
</dbReference>
<organism evidence="2 3">
    <name type="scientific">Pseudoteredinibacter isoporae</name>
    <dbReference type="NCBI Taxonomy" id="570281"/>
    <lineage>
        <taxon>Bacteria</taxon>
        <taxon>Pseudomonadati</taxon>
        <taxon>Pseudomonadota</taxon>
        <taxon>Gammaproteobacteria</taxon>
        <taxon>Cellvibrionales</taxon>
        <taxon>Cellvibrionaceae</taxon>
        <taxon>Pseudoteredinibacter</taxon>
    </lineage>
</organism>
<gene>
    <name evidence="2" type="ORF">HNR48_003204</name>
</gene>
<comment type="caution">
    <text evidence="2">The sequence shown here is derived from an EMBL/GenBank/DDBJ whole genome shotgun (WGS) entry which is preliminary data.</text>
</comment>
<evidence type="ECO:0000259" key="1">
    <source>
        <dbReference type="PROSITE" id="PS51819"/>
    </source>
</evidence>
<dbReference type="GO" id="GO:0016829">
    <property type="term" value="F:lyase activity"/>
    <property type="evidence" value="ECO:0007669"/>
    <property type="project" value="UniProtKB-KW"/>
</dbReference>
<proteinExistence type="predicted"/>
<protein>
    <submittedName>
        <fullName evidence="2">Catechol 2,3-dioxygenase-like lactoylglutathione lyase family enzyme</fullName>
    </submittedName>
</protein>
<dbReference type="InterPro" id="IPR004360">
    <property type="entry name" value="Glyas_Fos-R_dOase_dom"/>
</dbReference>
<dbReference type="AlphaFoldDB" id="A0A7X0MYC2"/>
<keyword evidence="3" id="KW-1185">Reference proteome</keyword>